<sequence>MADHRGHIMTDTMNDQHNDSGSDPELLRRWRLILGRYAGQPNSAAMNPHDQQIDHALDYLYGREYQGRGLLRTPGSGGSLDPSAIRAVDWLQRTRTLFPQDVFERIQQHAVEKYQLAELLQDPDVLRSLEPNQALARTLLGMRGRMSAQMRDAVQDVIRQVVEEITRRLRPQFVNALVGRRNRFRRSHMPSAQNFDWRATIAANLRHYDLASGRLLIARPIFNARVKRHLPWDVILCVDQSASMLDSVMYSAVVAGILSSLPTVNVKLVVFDTSVVDLTHLAADPVQLLLTVQLGGGTDIGRAMQYCETLVRTPQRTVIALISDFEEGALPGPLLASVQRMTEARVKVLGLAALDEAARPVYDHTMAQRLAGRGAEVAALTPAHFAEWLAEVMA</sequence>
<feature type="region of interest" description="Disordered" evidence="1">
    <location>
        <begin position="1"/>
        <end position="23"/>
    </location>
</feature>
<gene>
    <name evidence="3" type="ORF">SR858_03825</name>
</gene>
<feature type="domain" description="VWFA" evidence="2">
    <location>
        <begin position="231"/>
        <end position="390"/>
    </location>
</feature>
<evidence type="ECO:0000313" key="3">
    <source>
        <dbReference type="EMBL" id="WQH05478.1"/>
    </source>
</evidence>
<dbReference type="Gene3D" id="3.40.50.410">
    <property type="entry name" value="von Willebrand factor, type A domain"/>
    <property type="match status" value="1"/>
</dbReference>
<dbReference type="PANTHER" id="PTHR30634:SF16">
    <property type="entry name" value="OUTER-MEMBRANE LIPOPROTEIN LOLB"/>
    <property type="match status" value="1"/>
</dbReference>
<name>A0ABZ0Y184_9BURK</name>
<reference evidence="3 4" key="1">
    <citation type="submission" date="2023-11" db="EMBL/GenBank/DDBJ databases">
        <title>MicrobeMod: A computational toolkit for identifying prokaryotic methylation and restriction-modification with nanopore sequencing.</title>
        <authorList>
            <person name="Crits-Christoph A."/>
            <person name="Kang S.C."/>
            <person name="Lee H."/>
            <person name="Ostrov N."/>
        </authorList>
    </citation>
    <scope>NUCLEOTIDE SEQUENCE [LARGE SCALE GENOMIC DNA]</scope>
    <source>
        <strain evidence="3 4">ATCC 25935</strain>
    </source>
</reference>
<dbReference type="RefSeq" id="WP_322534421.1">
    <property type="nucleotide sequence ID" value="NZ_CP140152.1"/>
</dbReference>
<evidence type="ECO:0000259" key="2">
    <source>
        <dbReference type="SMART" id="SM00327"/>
    </source>
</evidence>
<dbReference type="Pfam" id="PF05762">
    <property type="entry name" value="VWA_CoxE"/>
    <property type="match status" value="1"/>
</dbReference>
<dbReference type="SUPFAM" id="SSF53300">
    <property type="entry name" value="vWA-like"/>
    <property type="match status" value="1"/>
</dbReference>
<evidence type="ECO:0000256" key="1">
    <source>
        <dbReference type="SAM" id="MobiDB-lite"/>
    </source>
</evidence>
<dbReference type="InterPro" id="IPR008912">
    <property type="entry name" value="Uncharacterised_CoxE"/>
</dbReference>
<dbReference type="InterPro" id="IPR002035">
    <property type="entry name" value="VWF_A"/>
</dbReference>
<protein>
    <submittedName>
        <fullName evidence="3">VWA domain-containing protein</fullName>
    </submittedName>
</protein>
<organism evidence="3 4">
    <name type="scientific">Duganella zoogloeoides</name>
    <dbReference type="NCBI Taxonomy" id="75659"/>
    <lineage>
        <taxon>Bacteria</taxon>
        <taxon>Pseudomonadati</taxon>
        <taxon>Pseudomonadota</taxon>
        <taxon>Betaproteobacteria</taxon>
        <taxon>Burkholderiales</taxon>
        <taxon>Oxalobacteraceae</taxon>
        <taxon>Telluria group</taxon>
        <taxon>Duganella</taxon>
    </lineage>
</organism>
<dbReference type="SMART" id="SM00327">
    <property type="entry name" value="VWA"/>
    <property type="match status" value="1"/>
</dbReference>
<dbReference type="PANTHER" id="PTHR30634">
    <property type="entry name" value="OUTER MEMBRANE LOLAB LIPOPROTEIN INSERTION APPARATUS"/>
    <property type="match status" value="1"/>
</dbReference>
<dbReference type="Proteomes" id="UP001326110">
    <property type="component" value="Chromosome"/>
</dbReference>
<dbReference type="EMBL" id="CP140152">
    <property type="protein sequence ID" value="WQH05478.1"/>
    <property type="molecule type" value="Genomic_DNA"/>
</dbReference>
<accession>A0ABZ0Y184</accession>
<proteinExistence type="predicted"/>
<dbReference type="InterPro" id="IPR050458">
    <property type="entry name" value="LolB"/>
</dbReference>
<dbReference type="InterPro" id="IPR036465">
    <property type="entry name" value="vWFA_dom_sf"/>
</dbReference>
<evidence type="ECO:0000313" key="4">
    <source>
        <dbReference type="Proteomes" id="UP001326110"/>
    </source>
</evidence>
<keyword evidence="4" id="KW-1185">Reference proteome</keyword>